<name>A0ABU2RYS3_9ACTN</name>
<dbReference type="PANTHER" id="PTHR35561">
    <property type="entry name" value="RNA 2',3'-CYCLIC PHOSPHODIESTERASE"/>
    <property type="match status" value="1"/>
</dbReference>
<comment type="caution">
    <text evidence="3">The sequence shown here is derived from an EMBL/GenBank/DDBJ whole genome shotgun (WGS) entry which is preliminary data.</text>
</comment>
<comment type="similarity">
    <text evidence="2">Belongs to the 2H phosphoesterase superfamily. ThpR family.</text>
</comment>
<feature type="active site" description="Proton acceptor" evidence="2">
    <location>
        <position position="125"/>
    </location>
</feature>
<dbReference type="InterPro" id="IPR009097">
    <property type="entry name" value="Cyclic_Pdiesterase"/>
</dbReference>
<evidence type="ECO:0000256" key="1">
    <source>
        <dbReference type="ARBA" id="ARBA00022801"/>
    </source>
</evidence>
<dbReference type="EC" id="3.1.4.58" evidence="2"/>
<dbReference type="EMBL" id="JAVREV010000002">
    <property type="protein sequence ID" value="MDT0441906.1"/>
    <property type="molecule type" value="Genomic_DNA"/>
</dbReference>
<dbReference type="InterPro" id="IPR004175">
    <property type="entry name" value="RNA_CPDase"/>
</dbReference>
<feature type="active site" description="Proton donor" evidence="2">
    <location>
        <position position="45"/>
    </location>
</feature>
<feature type="short sequence motif" description="HXTX 1" evidence="2">
    <location>
        <begin position="45"/>
        <end position="48"/>
    </location>
</feature>
<keyword evidence="1 2" id="KW-0378">Hydrolase</keyword>
<dbReference type="Pfam" id="PF13563">
    <property type="entry name" value="2_5_RNA_ligase2"/>
    <property type="match status" value="1"/>
</dbReference>
<comment type="catalytic activity">
    <reaction evidence="2">
        <text>a 3'-end 2',3'-cyclophospho-ribonucleotide-RNA + H2O = a 3'-end 2'-phospho-ribonucleotide-RNA + H(+)</text>
        <dbReference type="Rhea" id="RHEA:11828"/>
        <dbReference type="Rhea" id="RHEA-COMP:10464"/>
        <dbReference type="Rhea" id="RHEA-COMP:17353"/>
        <dbReference type="ChEBI" id="CHEBI:15377"/>
        <dbReference type="ChEBI" id="CHEBI:15378"/>
        <dbReference type="ChEBI" id="CHEBI:83064"/>
        <dbReference type="ChEBI" id="CHEBI:173113"/>
        <dbReference type="EC" id="3.1.4.58"/>
    </reaction>
</comment>
<feature type="short sequence motif" description="HXTX 2" evidence="2">
    <location>
        <begin position="125"/>
        <end position="128"/>
    </location>
</feature>
<protein>
    <recommendedName>
        <fullName evidence="2">RNA 2',3'-cyclic phosphodiesterase</fullName>
        <shortName evidence="2">RNA 2',3'-CPDase</shortName>
        <ecNumber evidence="2">3.1.4.58</ecNumber>
    </recommendedName>
</protein>
<dbReference type="PANTHER" id="PTHR35561:SF1">
    <property type="entry name" value="RNA 2',3'-CYCLIC PHOSPHODIESTERASE"/>
    <property type="match status" value="1"/>
</dbReference>
<evidence type="ECO:0000313" key="4">
    <source>
        <dbReference type="Proteomes" id="UP001183615"/>
    </source>
</evidence>
<dbReference type="Proteomes" id="UP001183615">
    <property type="component" value="Unassembled WGS sequence"/>
</dbReference>
<gene>
    <name evidence="3" type="primary">thpR</name>
    <name evidence="3" type="ORF">RM779_04735</name>
</gene>
<reference evidence="4" key="1">
    <citation type="submission" date="2023-07" db="EMBL/GenBank/DDBJ databases">
        <title>30 novel species of actinomycetes from the DSMZ collection.</title>
        <authorList>
            <person name="Nouioui I."/>
        </authorList>
    </citation>
    <scope>NUCLEOTIDE SEQUENCE [LARGE SCALE GENOMIC DNA]</scope>
    <source>
        <strain evidence="4">DSM 41886</strain>
    </source>
</reference>
<dbReference type="Gene3D" id="3.90.1140.10">
    <property type="entry name" value="Cyclic phosphodiesterase"/>
    <property type="match status" value="1"/>
</dbReference>
<evidence type="ECO:0000313" key="3">
    <source>
        <dbReference type="EMBL" id="MDT0441906.1"/>
    </source>
</evidence>
<proteinExistence type="inferred from homology"/>
<organism evidence="3 4">
    <name type="scientific">Streptomyces johnsoniae</name>
    <dbReference type="NCBI Taxonomy" id="3075532"/>
    <lineage>
        <taxon>Bacteria</taxon>
        <taxon>Bacillati</taxon>
        <taxon>Actinomycetota</taxon>
        <taxon>Actinomycetes</taxon>
        <taxon>Kitasatosporales</taxon>
        <taxon>Streptomycetaceae</taxon>
        <taxon>Streptomyces</taxon>
    </lineage>
</organism>
<accession>A0ABU2RYS3</accession>
<dbReference type="HAMAP" id="MF_01940">
    <property type="entry name" value="RNA_CPDase"/>
    <property type="match status" value="1"/>
</dbReference>
<dbReference type="SUPFAM" id="SSF55144">
    <property type="entry name" value="LigT-like"/>
    <property type="match status" value="1"/>
</dbReference>
<dbReference type="NCBIfam" id="TIGR02258">
    <property type="entry name" value="2_5_ligase"/>
    <property type="match status" value="1"/>
</dbReference>
<dbReference type="RefSeq" id="WP_311616098.1">
    <property type="nucleotide sequence ID" value="NZ_JAVREV010000002.1"/>
</dbReference>
<sequence>MRLFTAVLPPPEAMTELSAAVAAVRNGGALPQPPGLRWSEPAGWHVTVAYYGEVADDRLPGLRERLAAAAAARPPFGLRLAGGGTFGERVLWAGLAGETAALHALSAAAAEAGPAVDQYDAYRPHLTLALGTRGESTGPPLGPLAAALGGFASRPFRVERLVLMASEPERGFSVRAAWPLGVP</sequence>
<evidence type="ECO:0000256" key="2">
    <source>
        <dbReference type="HAMAP-Rule" id="MF_01940"/>
    </source>
</evidence>
<keyword evidence="4" id="KW-1185">Reference proteome</keyword>
<comment type="function">
    <text evidence="2">Hydrolyzes RNA 2',3'-cyclic phosphodiester to an RNA 2'-phosphomonoester.</text>
</comment>